<evidence type="ECO:0000256" key="4">
    <source>
        <dbReference type="ARBA" id="ARBA00023136"/>
    </source>
</evidence>
<evidence type="ECO:0000256" key="5">
    <source>
        <dbReference type="SAM" id="Phobius"/>
    </source>
</evidence>
<dbReference type="AlphaFoldDB" id="A0A238U673"/>
<dbReference type="Pfam" id="PF06271">
    <property type="entry name" value="RDD"/>
    <property type="match status" value="1"/>
</dbReference>
<sequence length="189" mass="21873">MKETEHKGILHKEIKKLADTNPEFHRISSMLLDHFLMCILTVPLGILFFVIAIQFEQNPTKFTGMILFSIPMFIYMNKDFLRGKSLAKRILGYQIVDFKTNQSASELQCFLRNLTLICWPLEVIVGFINPQRRIGDFIANTKVIVSNKEKLNSVWDDSKRIRLKINFIGILIVGGLYFYGLALLFLEIN</sequence>
<protein>
    <recommendedName>
        <fullName evidence="6">RDD domain-containing protein</fullName>
    </recommendedName>
</protein>
<dbReference type="GO" id="GO:0016020">
    <property type="term" value="C:membrane"/>
    <property type="evidence" value="ECO:0007669"/>
    <property type="project" value="UniProtKB-SubCell"/>
</dbReference>
<evidence type="ECO:0000256" key="1">
    <source>
        <dbReference type="ARBA" id="ARBA00004141"/>
    </source>
</evidence>
<gene>
    <name evidence="7" type="ORF">TJEJU_0948</name>
</gene>
<evidence type="ECO:0000256" key="3">
    <source>
        <dbReference type="ARBA" id="ARBA00022989"/>
    </source>
</evidence>
<evidence type="ECO:0000313" key="7">
    <source>
        <dbReference type="EMBL" id="SNR14709.1"/>
    </source>
</evidence>
<reference evidence="7 8" key="1">
    <citation type="submission" date="2017-07" db="EMBL/GenBank/DDBJ databases">
        <authorList>
            <person name="Sun Z.S."/>
            <person name="Albrecht U."/>
            <person name="Echele G."/>
            <person name="Lee C.C."/>
        </authorList>
    </citation>
    <scope>NUCLEOTIDE SEQUENCE [LARGE SCALE GENOMIC DNA]</scope>
    <source>
        <strain evidence="8">type strain: KCTC 22618</strain>
    </source>
</reference>
<comment type="subcellular location">
    <subcellularLocation>
        <location evidence="1">Membrane</location>
        <topology evidence="1">Multi-pass membrane protein</topology>
    </subcellularLocation>
</comment>
<keyword evidence="3 5" id="KW-1133">Transmembrane helix</keyword>
<name>A0A238U673_9FLAO</name>
<dbReference type="OrthoDB" id="9814143at2"/>
<dbReference type="KEGG" id="tje:TJEJU_0948"/>
<evidence type="ECO:0000256" key="2">
    <source>
        <dbReference type="ARBA" id="ARBA00022692"/>
    </source>
</evidence>
<feature type="transmembrane region" description="Helical" evidence="5">
    <location>
        <begin position="35"/>
        <end position="55"/>
    </location>
</feature>
<dbReference type="RefSeq" id="WP_095069883.1">
    <property type="nucleotide sequence ID" value="NZ_LT899436.1"/>
</dbReference>
<keyword evidence="2 5" id="KW-0812">Transmembrane</keyword>
<dbReference type="Proteomes" id="UP000215214">
    <property type="component" value="Chromosome TJEJU"/>
</dbReference>
<dbReference type="EMBL" id="LT899436">
    <property type="protein sequence ID" value="SNR14709.1"/>
    <property type="molecule type" value="Genomic_DNA"/>
</dbReference>
<proteinExistence type="predicted"/>
<evidence type="ECO:0000313" key="8">
    <source>
        <dbReference type="Proteomes" id="UP000215214"/>
    </source>
</evidence>
<feature type="transmembrane region" description="Helical" evidence="5">
    <location>
        <begin position="165"/>
        <end position="186"/>
    </location>
</feature>
<evidence type="ECO:0000259" key="6">
    <source>
        <dbReference type="Pfam" id="PF06271"/>
    </source>
</evidence>
<dbReference type="InterPro" id="IPR010432">
    <property type="entry name" value="RDD"/>
</dbReference>
<organism evidence="7 8">
    <name type="scientific">Tenacibaculum jejuense</name>
    <dbReference type="NCBI Taxonomy" id="584609"/>
    <lineage>
        <taxon>Bacteria</taxon>
        <taxon>Pseudomonadati</taxon>
        <taxon>Bacteroidota</taxon>
        <taxon>Flavobacteriia</taxon>
        <taxon>Flavobacteriales</taxon>
        <taxon>Flavobacteriaceae</taxon>
        <taxon>Tenacibaculum</taxon>
    </lineage>
</organism>
<accession>A0A238U673</accession>
<keyword evidence="8" id="KW-1185">Reference proteome</keyword>
<feature type="domain" description="RDD" evidence="6">
    <location>
        <begin position="25"/>
        <end position="139"/>
    </location>
</feature>
<keyword evidence="4 5" id="KW-0472">Membrane</keyword>